<protein>
    <recommendedName>
        <fullName evidence="5">Putative pre-16S rRNA nuclease</fullName>
        <ecNumber evidence="5">3.1.-.-</ecNumber>
    </recommendedName>
</protein>
<dbReference type="Gene3D" id="3.30.420.140">
    <property type="entry name" value="YqgF/RNase H-like domain"/>
    <property type="match status" value="1"/>
</dbReference>
<dbReference type="Pfam" id="PF03652">
    <property type="entry name" value="RuvX"/>
    <property type="match status" value="1"/>
</dbReference>
<organism evidence="7 8">
    <name type="scientific">Metamycoplasma faucium</name>
    <dbReference type="NCBI Taxonomy" id="56142"/>
    <lineage>
        <taxon>Bacteria</taxon>
        <taxon>Bacillati</taxon>
        <taxon>Mycoplasmatota</taxon>
        <taxon>Mycoplasmoidales</taxon>
        <taxon>Metamycoplasmataceae</taxon>
        <taxon>Metamycoplasma</taxon>
    </lineage>
</organism>
<reference evidence="7" key="1">
    <citation type="submission" date="2021-11" db="EMBL/GenBank/DDBJ databases">
        <title>The first genome sequence of unculturable Mycoplasma faucium obtained by de novo assembly of metagenomic reads.</title>
        <authorList>
            <person name="Sabat A.J."/>
            <person name="Bathoorn E."/>
            <person name="Akkerboom V."/>
            <person name="Friedrich A.W."/>
        </authorList>
    </citation>
    <scope>NUCLEOTIDE SEQUENCE [LARGE SCALE GENOMIC DNA]</scope>
    <source>
        <strain evidence="7">UMCG-MFM1</strain>
    </source>
</reference>
<dbReference type="RefSeq" id="WP_405311397.1">
    <property type="nucleotide sequence ID" value="NZ_CP088155.1"/>
</dbReference>
<evidence type="ECO:0000256" key="4">
    <source>
        <dbReference type="ARBA" id="ARBA00022801"/>
    </source>
</evidence>
<dbReference type="EMBL" id="CP088155">
    <property type="protein sequence ID" value="WYM97128.1"/>
    <property type="molecule type" value="Genomic_DNA"/>
</dbReference>
<evidence type="ECO:0000313" key="8">
    <source>
        <dbReference type="Proteomes" id="UP001622612"/>
    </source>
</evidence>
<dbReference type="PANTHER" id="PTHR33317">
    <property type="entry name" value="POLYNUCLEOTIDYL TRANSFERASE, RIBONUCLEASE H-LIKE SUPERFAMILY PROTEIN"/>
    <property type="match status" value="1"/>
</dbReference>
<gene>
    <name evidence="7" type="primary">ruvX</name>
    <name evidence="7" type="ORF">LQ356_02920</name>
</gene>
<keyword evidence="4 5" id="KW-0378">Hydrolase</keyword>
<dbReference type="InterPro" id="IPR005227">
    <property type="entry name" value="YqgF"/>
</dbReference>
<evidence type="ECO:0000256" key="3">
    <source>
        <dbReference type="ARBA" id="ARBA00022722"/>
    </source>
</evidence>
<comment type="similarity">
    <text evidence="5">Belongs to the YqgF HJR family.</text>
</comment>
<dbReference type="HAMAP" id="MF_00651">
    <property type="entry name" value="Nuclease_YqgF"/>
    <property type="match status" value="1"/>
</dbReference>
<accession>A0ABZ2TMR8</accession>
<evidence type="ECO:0000313" key="7">
    <source>
        <dbReference type="EMBL" id="WYM97128.1"/>
    </source>
</evidence>
<dbReference type="GO" id="GO:0008821">
    <property type="term" value="F:crossover junction DNA endonuclease activity"/>
    <property type="evidence" value="ECO:0007669"/>
    <property type="project" value="UniProtKB-EC"/>
</dbReference>
<keyword evidence="8" id="KW-1185">Reference proteome</keyword>
<sequence length="144" mass="17155">MRKLALDLGIKTCGFAISDFNCIIAKGLENYNFPTKKFSEVINRIKWYIYDSEYKNEIDEIILGYPLRMDLSKSERTIMVENFQKMLQREVDLKITFQDERQSTINAEKILKLANYSKTRRKTKKDSLAAQLILEDYLRKYYEK</sequence>
<keyword evidence="3 5" id="KW-0540">Nuclease</keyword>
<keyword evidence="2 5" id="KW-0690">Ribosome biogenesis</keyword>
<dbReference type="CDD" id="cd16964">
    <property type="entry name" value="YqgF"/>
    <property type="match status" value="1"/>
</dbReference>
<evidence type="ECO:0000259" key="6">
    <source>
        <dbReference type="SMART" id="SM00732"/>
    </source>
</evidence>
<dbReference type="InterPro" id="IPR037027">
    <property type="entry name" value="YqgF/RNaseH-like_dom_sf"/>
</dbReference>
<dbReference type="EC" id="3.1.-.-" evidence="5"/>
<dbReference type="Proteomes" id="UP001622612">
    <property type="component" value="Chromosome"/>
</dbReference>
<dbReference type="NCBIfam" id="TIGR00250">
    <property type="entry name" value="RNAse_H_YqgF"/>
    <property type="match status" value="1"/>
</dbReference>
<evidence type="ECO:0000256" key="1">
    <source>
        <dbReference type="ARBA" id="ARBA00022490"/>
    </source>
</evidence>
<name>A0ABZ2TMR8_9BACT</name>
<dbReference type="SUPFAM" id="SSF53098">
    <property type="entry name" value="Ribonuclease H-like"/>
    <property type="match status" value="1"/>
</dbReference>
<dbReference type="InterPro" id="IPR012337">
    <property type="entry name" value="RNaseH-like_sf"/>
</dbReference>
<keyword evidence="1 5" id="KW-0963">Cytoplasm</keyword>
<feature type="domain" description="YqgF/RNase H-like" evidence="6">
    <location>
        <begin position="1"/>
        <end position="107"/>
    </location>
</feature>
<dbReference type="InterPro" id="IPR006641">
    <property type="entry name" value="YqgF/RNaseH-like_dom"/>
</dbReference>
<proteinExistence type="inferred from homology"/>
<evidence type="ECO:0000256" key="2">
    <source>
        <dbReference type="ARBA" id="ARBA00022517"/>
    </source>
</evidence>
<evidence type="ECO:0000256" key="5">
    <source>
        <dbReference type="HAMAP-Rule" id="MF_00651"/>
    </source>
</evidence>
<comment type="function">
    <text evidence="5">Could be a nuclease involved in processing of the 5'-end of pre-16S rRNA.</text>
</comment>
<dbReference type="SMART" id="SM00732">
    <property type="entry name" value="YqgFc"/>
    <property type="match status" value="1"/>
</dbReference>
<dbReference type="PANTHER" id="PTHR33317:SF4">
    <property type="entry name" value="POLYNUCLEOTIDYL TRANSFERASE, RIBONUCLEASE H-LIKE SUPERFAMILY PROTEIN"/>
    <property type="match status" value="1"/>
</dbReference>
<comment type="subcellular location">
    <subcellularLocation>
        <location evidence="5">Cytoplasm</location>
    </subcellularLocation>
</comment>